<name>A0AAV1LQW3_9NEOP</name>
<feature type="domain" description="MADF" evidence="2">
    <location>
        <begin position="14"/>
        <end position="112"/>
    </location>
</feature>
<dbReference type="AlphaFoldDB" id="A0AAV1LQW3"/>
<evidence type="ECO:0000313" key="3">
    <source>
        <dbReference type="EMBL" id="CAK1595996.1"/>
    </source>
</evidence>
<keyword evidence="4" id="KW-1185">Reference proteome</keyword>
<comment type="caution">
    <text evidence="3">The sequence shown here is derived from an EMBL/GenBank/DDBJ whole genome shotgun (WGS) entry which is preliminary data.</text>
</comment>
<evidence type="ECO:0000259" key="2">
    <source>
        <dbReference type="PROSITE" id="PS51029"/>
    </source>
</evidence>
<evidence type="ECO:0000313" key="4">
    <source>
        <dbReference type="Proteomes" id="UP001314205"/>
    </source>
</evidence>
<dbReference type="Proteomes" id="UP001314205">
    <property type="component" value="Unassembled WGS sequence"/>
</dbReference>
<dbReference type="EMBL" id="CAVLGL010000093">
    <property type="protein sequence ID" value="CAK1595996.1"/>
    <property type="molecule type" value="Genomic_DNA"/>
</dbReference>
<feature type="compositionally biased region" description="Acidic residues" evidence="1">
    <location>
        <begin position="121"/>
        <end position="135"/>
    </location>
</feature>
<gene>
    <name evidence="3" type="ORF">PARMNEM_LOCUS15403</name>
</gene>
<reference evidence="3 4" key="1">
    <citation type="submission" date="2023-11" db="EMBL/GenBank/DDBJ databases">
        <authorList>
            <person name="Hedman E."/>
            <person name="Englund M."/>
            <person name="Stromberg M."/>
            <person name="Nyberg Akerstrom W."/>
            <person name="Nylinder S."/>
            <person name="Jareborg N."/>
            <person name="Kallberg Y."/>
            <person name="Kronander E."/>
        </authorList>
    </citation>
    <scope>NUCLEOTIDE SEQUENCE [LARGE SCALE GENOMIC DNA]</scope>
</reference>
<dbReference type="PANTHER" id="PTHR21505">
    <property type="entry name" value="MADF DOMAIN-CONTAINING PROTEIN-RELATED"/>
    <property type="match status" value="1"/>
</dbReference>
<evidence type="ECO:0000256" key="1">
    <source>
        <dbReference type="SAM" id="MobiDB-lite"/>
    </source>
</evidence>
<dbReference type="InterPro" id="IPR006578">
    <property type="entry name" value="MADF-dom"/>
</dbReference>
<dbReference type="SMART" id="SM00595">
    <property type="entry name" value="MADF"/>
    <property type="match status" value="1"/>
</dbReference>
<proteinExistence type="predicted"/>
<protein>
    <recommendedName>
        <fullName evidence="2">MADF domain-containing protein</fullName>
    </recommendedName>
</protein>
<sequence>MCDFRTYSHELLTEFIEAFRNNPCLWKIRSNDYKDKNLKLQAYNNLLEIIRKVERDATIENVKKKINSLRAGFRKEHKKVQDSKKTGSGTDQVYLPKLWYYSQLEFLKDQGQGEQSTDNIDSSEPETANDNENTFDAEHSENDTQSTICNVSSPVTPATSVASSARRKRHGNAAIEDTISLIGKRLQNPDDEYDAIGKNDAIKLRNMTAIQQGIAEKLINEVTFLGRFKKLTFNTSIHNPVPVQVPQRTLIHMPAVPVQLQETQAFNLTQDSQTISIPDTLRYKNTTWLLLKICIKIILNQVEIFLLSKAAQKMQNNVDTLKRSLAKLLTYSIQDIEIYRATKDLLRFVSKRPLQIRAFGSIVVDMSLPPTCIMLFTSYTVIALQFNNVL</sequence>
<dbReference type="PANTHER" id="PTHR21505:SF8">
    <property type="entry name" value="DPT-YFP REPRESSOR BY OVEREXPRESSION, ISOFORM D-RELATED"/>
    <property type="match status" value="1"/>
</dbReference>
<accession>A0AAV1LQW3</accession>
<feature type="region of interest" description="Disordered" evidence="1">
    <location>
        <begin position="111"/>
        <end position="142"/>
    </location>
</feature>
<dbReference type="PROSITE" id="PS51029">
    <property type="entry name" value="MADF"/>
    <property type="match status" value="1"/>
</dbReference>
<organism evidence="3 4">
    <name type="scientific">Parnassius mnemosyne</name>
    <name type="common">clouded apollo</name>
    <dbReference type="NCBI Taxonomy" id="213953"/>
    <lineage>
        <taxon>Eukaryota</taxon>
        <taxon>Metazoa</taxon>
        <taxon>Ecdysozoa</taxon>
        <taxon>Arthropoda</taxon>
        <taxon>Hexapoda</taxon>
        <taxon>Insecta</taxon>
        <taxon>Pterygota</taxon>
        <taxon>Neoptera</taxon>
        <taxon>Endopterygota</taxon>
        <taxon>Lepidoptera</taxon>
        <taxon>Glossata</taxon>
        <taxon>Ditrysia</taxon>
        <taxon>Papilionoidea</taxon>
        <taxon>Papilionidae</taxon>
        <taxon>Parnassiinae</taxon>
        <taxon>Parnassini</taxon>
        <taxon>Parnassius</taxon>
        <taxon>Driopa</taxon>
    </lineage>
</organism>
<dbReference type="Pfam" id="PF10545">
    <property type="entry name" value="MADF_DNA_bdg"/>
    <property type="match status" value="1"/>
</dbReference>